<feature type="compositionally biased region" description="Basic residues" evidence="1">
    <location>
        <begin position="54"/>
        <end position="65"/>
    </location>
</feature>
<keyword evidence="3" id="KW-1185">Reference proteome</keyword>
<name>A0A176VGY7_MARPO</name>
<dbReference type="AlphaFoldDB" id="A0A176VGY7"/>
<protein>
    <submittedName>
        <fullName evidence="2">Uncharacterized protein</fullName>
    </submittedName>
</protein>
<accession>A0A176VGY7</accession>
<evidence type="ECO:0000313" key="2">
    <source>
        <dbReference type="EMBL" id="OAE19185.1"/>
    </source>
</evidence>
<organism evidence="2 3">
    <name type="scientific">Marchantia polymorpha subsp. ruderalis</name>
    <dbReference type="NCBI Taxonomy" id="1480154"/>
    <lineage>
        <taxon>Eukaryota</taxon>
        <taxon>Viridiplantae</taxon>
        <taxon>Streptophyta</taxon>
        <taxon>Embryophyta</taxon>
        <taxon>Marchantiophyta</taxon>
        <taxon>Marchantiopsida</taxon>
        <taxon>Marchantiidae</taxon>
        <taxon>Marchantiales</taxon>
        <taxon>Marchantiaceae</taxon>
        <taxon>Marchantia</taxon>
    </lineage>
</organism>
<gene>
    <name evidence="2" type="ORF">AXG93_4182s1330</name>
</gene>
<comment type="caution">
    <text evidence="2">The sequence shown here is derived from an EMBL/GenBank/DDBJ whole genome shotgun (WGS) entry which is preliminary data.</text>
</comment>
<proteinExistence type="predicted"/>
<feature type="compositionally biased region" description="Polar residues" evidence="1">
    <location>
        <begin position="33"/>
        <end position="42"/>
    </location>
</feature>
<sequence length="164" mass="18766">MGLLTRKEEKQFLRERKILTAKSSEGTEEDTRQPSISPQTTVRGPVQVDVMPRREKREKRLAKRRKVVNDDEGDLTLEVRRTETKVDVSRQSRTRARPKKRANRGLVAIEVSNSDVEKTIASIVSTPEVAVGDARQQREADDDEAVRSMWGLQTVKWLKLDSLE</sequence>
<dbReference type="Proteomes" id="UP000077202">
    <property type="component" value="Unassembled WGS sequence"/>
</dbReference>
<dbReference type="EMBL" id="LVLJ01003917">
    <property type="protein sequence ID" value="OAE19185.1"/>
    <property type="molecule type" value="Genomic_DNA"/>
</dbReference>
<feature type="region of interest" description="Disordered" evidence="1">
    <location>
        <begin position="15"/>
        <end position="65"/>
    </location>
</feature>
<evidence type="ECO:0000256" key="1">
    <source>
        <dbReference type="SAM" id="MobiDB-lite"/>
    </source>
</evidence>
<evidence type="ECO:0000313" key="3">
    <source>
        <dbReference type="Proteomes" id="UP000077202"/>
    </source>
</evidence>
<reference evidence="2" key="1">
    <citation type="submission" date="2016-03" db="EMBL/GenBank/DDBJ databases">
        <title>Mechanisms controlling the formation of the plant cell surface in tip-growing cells are functionally conserved among land plants.</title>
        <authorList>
            <person name="Honkanen S."/>
            <person name="Jones V.A."/>
            <person name="Morieri G."/>
            <person name="Champion C."/>
            <person name="Hetherington A.J."/>
            <person name="Kelly S."/>
            <person name="Saint-Marcoux D."/>
            <person name="Proust H."/>
            <person name="Prescott H."/>
            <person name="Dolan L."/>
        </authorList>
    </citation>
    <scope>NUCLEOTIDE SEQUENCE [LARGE SCALE GENOMIC DNA]</scope>
    <source>
        <tissue evidence="2">Whole gametophyte</tissue>
    </source>
</reference>